<keyword evidence="3" id="KW-1185">Reference proteome</keyword>
<dbReference type="VEuPathDB" id="MicrosporidiaDB:EDEG_01513"/>
<name>J9DNS9_EDHAE</name>
<sequence length="241" mass="27497">MERCLIQAVSSKSFSNLQDSQSSVIQRVVNDNKVEFDQVKNNLCSIFDKKDNNDNNNTCTNANSNILEVPRIKITSIERFEEIDNDNEDNNTNTNNDKKTNNNTNIIGKNLKVEKYGVVTLKITLNQETKPTQTQTTNNFVVKQRGLISKKIYNTTSGNNITTKVHAPFVSPQNLSFEIYSIENNVVQKVFYTISDFVGKKDVLVRVANRFGESKVNFRVYVACAQYFNVDQHCDLLIEYV</sequence>
<evidence type="ECO:0000313" key="2">
    <source>
        <dbReference type="EMBL" id="EJW04195.1"/>
    </source>
</evidence>
<protein>
    <submittedName>
        <fullName evidence="2">Uncharacterized protein</fullName>
    </submittedName>
</protein>
<evidence type="ECO:0000313" key="3">
    <source>
        <dbReference type="Proteomes" id="UP000003163"/>
    </source>
</evidence>
<reference evidence="2 3" key="1">
    <citation type="submission" date="2011-08" db="EMBL/GenBank/DDBJ databases">
        <authorList>
            <person name="Liu Z.J."/>
            <person name="Shi F.L."/>
            <person name="Lu J.Q."/>
            <person name="Li M."/>
            <person name="Wang Z.L."/>
        </authorList>
    </citation>
    <scope>NUCLEOTIDE SEQUENCE [LARGE SCALE GENOMIC DNA]</scope>
    <source>
        <strain evidence="2 3">USNM 41457</strain>
    </source>
</reference>
<organism evidence="2 3">
    <name type="scientific">Edhazardia aedis (strain USNM 41457)</name>
    <name type="common">Microsporidian parasite</name>
    <dbReference type="NCBI Taxonomy" id="1003232"/>
    <lineage>
        <taxon>Eukaryota</taxon>
        <taxon>Fungi</taxon>
        <taxon>Fungi incertae sedis</taxon>
        <taxon>Microsporidia</taxon>
        <taxon>Edhazardia</taxon>
    </lineage>
</organism>
<evidence type="ECO:0000256" key="1">
    <source>
        <dbReference type="SAM" id="MobiDB-lite"/>
    </source>
</evidence>
<feature type="compositionally biased region" description="Low complexity" evidence="1">
    <location>
        <begin position="90"/>
        <end position="103"/>
    </location>
</feature>
<dbReference type="EMBL" id="AFBI03000022">
    <property type="protein sequence ID" value="EJW04195.1"/>
    <property type="molecule type" value="Genomic_DNA"/>
</dbReference>
<accession>J9DNS9</accession>
<dbReference type="InParanoid" id="J9DNS9"/>
<gene>
    <name evidence="2" type="ORF">EDEG_01513</name>
</gene>
<reference evidence="3" key="2">
    <citation type="submission" date="2015-07" db="EMBL/GenBank/DDBJ databases">
        <title>Contrasting host-pathogen interactions and genome evolution in two generalist and specialist microsporidian pathogens of mosquitoes.</title>
        <authorList>
            <consortium name="The Broad Institute Genomics Platform"/>
            <consortium name="The Broad Institute Genome Sequencing Center for Infectious Disease"/>
            <person name="Cuomo C.A."/>
            <person name="Sanscrainte N.D."/>
            <person name="Goldberg J.M."/>
            <person name="Heiman D."/>
            <person name="Young S."/>
            <person name="Zeng Q."/>
            <person name="Becnel J.J."/>
            <person name="Birren B.W."/>
        </authorList>
    </citation>
    <scope>NUCLEOTIDE SEQUENCE [LARGE SCALE GENOMIC DNA]</scope>
    <source>
        <strain evidence="3">USNM 41457</strain>
    </source>
</reference>
<dbReference type="AlphaFoldDB" id="J9DNS9"/>
<proteinExistence type="predicted"/>
<feature type="region of interest" description="Disordered" evidence="1">
    <location>
        <begin position="84"/>
        <end position="103"/>
    </location>
</feature>
<dbReference type="Proteomes" id="UP000003163">
    <property type="component" value="Unassembled WGS sequence"/>
</dbReference>
<comment type="caution">
    <text evidence="2">The sequence shown here is derived from an EMBL/GenBank/DDBJ whole genome shotgun (WGS) entry which is preliminary data.</text>
</comment>
<dbReference type="HOGENOM" id="CLU_1151783_0_0_1"/>